<accession>E2BG78</accession>
<feature type="region of interest" description="Disordered" evidence="7">
    <location>
        <begin position="280"/>
        <end position="299"/>
    </location>
</feature>
<dbReference type="GO" id="GO:0000027">
    <property type="term" value="P:ribosomal large subunit assembly"/>
    <property type="evidence" value="ECO:0007669"/>
    <property type="project" value="UniProtKB-UniRule"/>
</dbReference>
<dbReference type="OMA" id="TEKWTHK"/>
<dbReference type="PANTHER" id="PTHR14211:SF7">
    <property type="entry name" value="RIBOSOME BIOGENESIS PROTEIN NOP53"/>
    <property type="match status" value="1"/>
</dbReference>
<evidence type="ECO:0000313" key="9">
    <source>
        <dbReference type="Proteomes" id="UP000008237"/>
    </source>
</evidence>
<evidence type="ECO:0000256" key="5">
    <source>
        <dbReference type="PIRNR" id="PIRNR017302"/>
    </source>
</evidence>
<dbReference type="GO" id="GO:0008097">
    <property type="term" value="F:5S rRNA binding"/>
    <property type="evidence" value="ECO:0007669"/>
    <property type="project" value="TreeGrafter"/>
</dbReference>
<evidence type="ECO:0000313" key="8">
    <source>
        <dbReference type="EMBL" id="EFN85346.1"/>
    </source>
</evidence>
<comment type="function">
    <text evidence="5">May play a role in ribosome biogenesis.</text>
</comment>
<feature type="coiled-coil region" evidence="6">
    <location>
        <begin position="195"/>
        <end position="222"/>
    </location>
</feature>
<dbReference type="PANTHER" id="PTHR14211">
    <property type="entry name" value="GLIOMA SUPPRESSOR CANDIDATE REGION GENE 2"/>
    <property type="match status" value="1"/>
</dbReference>
<dbReference type="Pfam" id="PF07767">
    <property type="entry name" value="Nop53"/>
    <property type="match status" value="1"/>
</dbReference>
<dbReference type="GO" id="GO:0005730">
    <property type="term" value="C:nucleolus"/>
    <property type="evidence" value="ECO:0007669"/>
    <property type="project" value="UniProtKB-SubCell"/>
</dbReference>
<proteinExistence type="inferred from homology"/>
<reference evidence="8 9" key="1">
    <citation type="journal article" date="2010" name="Science">
        <title>Genomic comparison of the ants Camponotus floridanus and Harpegnathos saltator.</title>
        <authorList>
            <person name="Bonasio R."/>
            <person name="Zhang G."/>
            <person name="Ye C."/>
            <person name="Mutti N.S."/>
            <person name="Fang X."/>
            <person name="Qin N."/>
            <person name="Donahue G."/>
            <person name="Yang P."/>
            <person name="Li Q."/>
            <person name="Li C."/>
            <person name="Zhang P."/>
            <person name="Huang Z."/>
            <person name="Berger S.L."/>
            <person name="Reinberg D."/>
            <person name="Wang J."/>
            <person name="Liebig J."/>
        </authorList>
    </citation>
    <scope>NUCLEOTIDE SEQUENCE [LARGE SCALE GENOMIC DNA]</scope>
    <source>
        <strain evidence="8 9">R22 G/1</strain>
    </source>
</reference>
<comment type="subcellular location">
    <subcellularLocation>
        <location evidence="5">Nucleus</location>
        <location evidence="5">Nucleolus</location>
    </subcellularLocation>
    <subcellularLocation>
        <location evidence="5">Nucleus</location>
        <location evidence="5">Nucleoplasm</location>
    </subcellularLocation>
</comment>
<dbReference type="PIRSF" id="PIRSF017302">
    <property type="entry name" value="Gltscr2"/>
    <property type="match status" value="1"/>
</dbReference>
<dbReference type="FunCoup" id="E2BG78">
    <property type="interactions" value="1278"/>
</dbReference>
<dbReference type="InterPro" id="IPR011687">
    <property type="entry name" value="Nop53/GLTSCR2"/>
</dbReference>
<feature type="compositionally biased region" description="Basic residues" evidence="7">
    <location>
        <begin position="280"/>
        <end position="291"/>
    </location>
</feature>
<keyword evidence="6" id="KW-0175">Coiled coil</keyword>
<sequence length="426" mass="49568">MDTKIKKRKVSKKTKKSWRKHIDTKDVDAFLEDIRLEERMGPPLSKQANSELFTIDRTAGKTKTVVSSKRAARLALKEKEAKCFASLKPHTQVPDPISKRNRVRTKEERMNSILRQREAERKLKGILKLKEKEALKNRALAKAAFKKRPKRGEFKTDLWDVTKNVLPETVTEWMSTDTVEAPHPGTSYNPSYTDHQKLLNDIAQKELELMKEEAHLDRVTTKMFKKVPLNKRDENLMKEMSEGLPIKKQTTENSKPTKEGDVEEEDSSVAIANSKPVKNIKKTLVQKRKQREQKQAANERTLAKIEKRKVSDIYKLKMLKKQIESKEKKEDFLRQKRMKKHERESTTPKILSKTKFEPLDPVFQLSEELSGNLRNCNPSKNLLKDRFKSLQQRNIIAPSVIKLTKDKAKVKRFMKPDHKINLIEVS</sequence>
<keyword evidence="4 5" id="KW-0539">Nucleus</keyword>
<evidence type="ECO:0000256" key="6">
    <source>
        <dbReference type="SAM" id="Coils"/>
    </source>
</evidence>
<keyword evidence="9" id="KW-1185">Reference proteome</keyword>
<evidence type="ECO:0000256" key="4">
    <source>
        <dbReference type="ARBA" id="ARBA00023242"/>
    </source>
</evidence>
<dbReference type="Proteomes" id="UP000008237">
    <property type="component" value="Unassembled WGS sequence"/>
</dbReference>
<evidence type="ECO:0000256" key="3">
    <source>
        <dbReference type="ARBA" id="ARBA00022517"/>
    </source>
</evidence>
<gene>
    <name evidence="8" type="ORF">EAI_16030</name>
</gene>
<evidence type="ECO:0000256" key="7">
    <source>
        <dbReference type="SAM" id="MobiDB-lite"/>
    </source>
</evidence>
<dbReference type="GO" id="GO:0006364">
    <property type="term" value="P:rRNA processing"/>
    <property type="evidence" value="ECO:0007669"/>
    <property type="project" value="TreeGrafter"/>
</dbReference>
<comment type="similarity">
    <text evidence="1 5">Belongs to the NOP53 family.</text>
</comment>
<protein>
    <recommendedName>
        <fullName evidence="2 5">Ribosome biogenesis protein NOP53</fullName>
    </recommendedName>
</protein>
<dbReference type="EMBL" id="GL448115">
    <property type="protein sequence ID" value="EFN85346.1"/>
    <property type="molecule type" value="Genomic_DNA"/>
</dbReference>
<evidence type="ECO:0000256" key="2">
    <source>
        <dbReference type="ARBA" id="ARBA00018339"/>
    </source>
</evidence>
<dbReference type="OrthoDB" id="5072at2759"/>
<dbReference type="GO" id="GO:0005654">
    <property type="term" value="C:nucleoplasm"/>
    <property type="evidence" value="ECO:0007669"/>
    <property type="project" value="UniProtKB-SubCell"/>
</dbReference>
<keyword evidence="3 5" id="KW-0690">Ribosome biogenesis</keyword>
<name>E2BG78_HARSA</name>
<organism evidence="9">
    <name type="scientific">Harpegnathos saltator</name>
    <name type="common">Jerdon's jumping ant</name>
    <dbReference type="NCBI Taxonomy" id="610380"/>
    <lineage>
        <taxon>Eukaryota</taxon>
        <taxon>Metazoa</taxon>
        <taxon>Ecdysozoa</taxon>
        <taxon>Arthropoda</taxon>
        <taxon>Hexapoda</taxon>
        <taxon>Insecta</taxon>
        <taxon>Pterygota</taxon>
        <taxon>Neoptera</taxon>
        <taxon>Endopterygota</taxon>
        <taxon>Hymenoptera</taxon>
        <taxon>Apocrita</taxon>
        <taxon>Aculeata</taxon>
        <taxon>Formicoidea</taxon>
        <taxon>Formicidae</taxon>
        <taxon>Ponerinae</taxon>
        <taxon>Ponerini</taxon>
        <taxon>Harpegnathos</taxon>
    </lineage>
</organism>
<dbReference type="STRING" id="610380.E2BG78"/>
<feature type="region of interest" description="Disordered" evidence="7">
    <location>
        <begin position="240"/>
        <end position="275"/>
    </location>
</feature>
<dbReference type="InParanoid" id="E2BG78"/>
<evidence type="ECO:0000256" key="1">
    <source>
        <dbReference type="ARBA" id="ARBA00008838"/>
    </source>
</evidence>
<dbReference type="AlphaFoldDB" id="E2BG78"/>